<gene>
    <name evidence="2" type="ORF">G7Y89_g13910</name>
</gene>
<reference evidence="2 3" key="1">
    <citation type="submission" date="2020-03" db="EMBL/GenBank/DDBJ databases">
        <title>Draft Genome Sequence of Cudoniella acicularis.</title>
        <authorList>
            <person name="Buettner E."/>
            <person name="Kellner H."/>
        </authorList>
    </citation>
    <scope>NUCLEOTIDE SEQUENCE [LARGE SCALE GENOMIC DNA]</scope>
    <source>
        <strain evidence="2 3">DSM 108380</strain>
    </source>
</reference>
<feature type="compositionally biased region" description="Acidic residues" evidence="1">
    <location>
        <begin position="231"/>
        <end position="245"/>
    </location>
</feature>
<organism evidence="2 3">
    <name type="scientific">Cudoniella acicularis</name>
    <dbReference type="NCBI Taxonomy" id="354080"/>
    <lineage>
        <taxon>Eukaryota</taxon>
        <taxon>Fungi</taxon>
        <taxon>Dikarya</taxon>
        <taxon>Ascomycota</taxon>
        <taxon>Pezizomycotina</taxon>
        <taxon>Leotiomycetes</taxon>
        <taxon>Helotiales</taxon>
        <taxon>Tricladiaceae</taxon>
        <taxon>Cudoniella</taxon>
    </lineage>
</organism>
<sequence>MCAVNRFRTKRLQGMADGRVFHNQAGESVRNETDLGGESSNRGGGTRLGSQARTESGTQEEAGRATVTNGLGRGLNREQEPNILDGRDQGQLGGELPGTFGGGFYESPDELDGDNDTQGNDETSGTTTGSSEEEGDNTEERHENLNLGNGGPGEPVNANMSEGSEENDVVPDLYDPNADWAARAGVRRPAPAYDYANQEDLDSHESFSEDNNPPEVSEDGTFIFRRRNSEDDSSPDDDYSPEVSEDGTITFRRRRNSITHPRGRRQGTKTAQKILGAVLGVGVVSAKPRHGESQLHMTRRPHAARPRRSSRSQPPIIVVPAAAPLPRPGEFQQARVFHEAVPQGAGVGADQYQGLGAGAGIQQPGPYGYGAPVQPPGIYQPAGPHWAQQQAGGMPQGGYAAGGNY</sequence>
<feature type="compositionally biased region" description="Gly residues" evidence="1">
    <location>
        <begin position="394"/>
        <end position="405"/>
    </location>
</feature>
<dbReference type="EMBL" id="JAAMPI010001715">
    <property type="protein sequence ID" value="KAF4624262.1"/>
    <property type="molecule type" value="Genomic_DNA"/>
</dbReference>
<protein>
    <submittedName>
        <fullName evidence="2">Uncharacterized protein</fullName>
    </submittedName>
</protein>
<feature type="compositionally biased region" description="Low complexity" evidence="1">
    <location>
        <begin position="120"/>
        <end position="130"/>
    </location>
</feature>
<dbReference type="Proteomes" id="UP000566819">
    <property type="component" value="Unassembled WGS sequence"/>
</dbReference>
<accession>A0A8H4R9Q8</accession>
<proteinExistence type="predicted"/>
<feature type="region of interest" description="Disordered" evidence="1">
    <location>
        <begin position="191"/>
        <end position="270"/>
    </location>
</feature>
<comment type="caution">
    <text evidence="2">The sequence shown here is derived from an EMBL/GenBank/DDBJ whole genome shotgun (WGS) entry which is preliminary data.</text>
</comment>
<name>A0A8H4R9Q8_9HELO</name>
<feature type="compositionally biased region" description="Basic and acidic residues" evidence="1">
    <location>
        <begin position="75"/>
        <end position="88"/>
    </location>
</feature>
<feature type="region of interest" description="Disordered" evidence="1">
    <location>
        <begin position="288"/>
        <end position="312"/>
    </location>
</feature>
<feature type="compositionally biased region" description="Gly residues" evidence="1">
    <location>
        <begin position="91"/>
        <end position="104"/>
    </location>
</feature>
<evidence type="ECO:0000256" key="1">
    <source>
        <dbReference type="SAM" id="MobiDB-lite"/>
    </source>
</evidence>
<feature type="compositionally biased region" description="Basic residues" evidence="1">
    <location>
        <begin position="251"/>
        <end position="267"/>
    </location>
</feature>
<dbReference type="AlphaFoldDB" id="A0A8H4R9Q8"/>
<feature type="region of interest" description="Disordered" evidence="1">
    <location>
        <begin position="18"/>
        <end position="176"/>
    </location>
</feature>
<evidence type="ECO:0000313" key="3">
    <source>
        <dbReference type="Proteomes" id="UP000566819"/>
    </source>
</evidence>
<feature type="region of interest" description="Disordered" evidence="1">
    <location>
        <begin position="383"/>
        <end position="405"/>
    </location>
</feature>
<feature type="compositionally biased region" description="Polar residues" evidence="1">
    <location>
        <begin position="48"/>
        <end position="59"/>
    </location>
</feature>
<keyword evidence="3" id="KW-1185">Reference proteome</keyword>
<evidence type="ECO:0000313" key="2">
    <source>
        <dbReference type="EMBL" id="KAF4624262.1"/>
    </source>
</evidence>
<feature type="compositionally biased region" description="Basic residues" evidence="1">
    <location>
        <begin position="297"/>
        <end position="310"/>
    </location>
</feature>